<dbReference type="SMART" id="SM00354">
    <property type="entry name" value="HTH_LACI"/>
    <property type="match status" value="1"/>
</dbReference>
<dbReference type="Pfam" id="PF13377">
    <property type="entry name" value="Peripla_BP_3"/>
    <property type="match status" value="1"/>
</dbReference>
<accession>A0ABY4ZXD7</accession>
<dbReference type="EMBL" id="CP096040">
    <property type="protein sequence ID" value="USQ96576.1"/>
    <property type="molecule type" value="Genomic_DNA"/>
</dbReference>
<evidence type="ECO:0000256" key="3">
    <source>
        <dbReference type="ARBA" id="ARBA00023163"/>
    </source>
</evidence>
<evidence type="ECO:0000313" key="5">
    <source>
        <dbReference type="EMBL" id="USQ96576.1"/>
    </source>
</evidence>
<evidence type="ECO:0000313" key="6">
    <source>
        <dbReference type="Proteomes" id="UP001057520"/>
    </source>
</evidence>
<dbReference type="Gene3D" id="1.10.260.40">
    <property type="entry name" value="lambda repressor-like DNA-binding domains"/>
    <property type="match status" value="1"/>
</dbReference>
<keyword evidence="6" id="KW-1185">Reference proteome</keyword>
<keyword evidence="2 5" id="KW-0238">DNA-binding</keyword>
<dbReference type="PANTHER" id="PTHR30146:SF153">
    <property type="entry name" value="LACTOSE OPERON REPRESSOR"/>
    <property type="match status" value="1"/>
</dbReference>
<reference evidence="5 6" key="1">
    <citation type="submission" date="2022-04" db="EMBL/GenBank/DDBJ databases">
        <title>Genome sequence of soybean root-associated Caulobacter segnis RL271.</title>
        <authorList>
            <person name="Longley R."/>
            <person name="Bonito G."/>
            <person name="Trigodet F."/>
            <person name="Crosson S."/>
            <person name="Fiebig A."/>
        </authorList>
    </citation>
    <scope>NUCLEOTIDE SEQUENCE [LARGE SCALE GENOMIC DNA]</scope>
    <source>
        <strain evidence="5 6">RL271</strain>
    </source>
</reference>
<dbReference type="PRINTS" id="PR00036">
    <property type="entry name" value="HTHLACI"/>
</dbReference>
<dbReference type="PROSITE" id="PS50932">
    <property type="entry name" value="HTH_LACI_2"/>
    <property type="match status" value="1"/>
</dbReference>
<keyword evidence="3" id="KW-0804">Transcription</keyword>
<dbReference type="PROSITE" id="PS00356">
    <property type="entry name" value="HTH_LACI_1"/>
    <property type="match status" value="1"/>
</dbReference>
<dbReference type="GO" id="GO:0003677">
    <property type="term" value="F:DNA binding"/>
    <property type="evidence" value="ECO:0007669"/>
    <property type="project" value="UniProtKB-KW"/>
</dbReference>
<dbReference type="PANTHER" id="PTHR30146">
    <property type="entry name" value="LACI-RELATED TRANSCRIPTIONAL REPRESSOR"/>
    <property type="match status" value="1"/>
</dbReference>
<dbReference type="Proteomes" id="UP001057520">
    <property type="component" value="Chromosome"/>
</dbReference>
<dbReference type="Gene3D" id="3.40.50.2300">
    <property type="match status" value="2"/>
</dbReference>
<dbReference type="Pfam" id="PF00356">
    <property type="entry name" value="LacI"/>
    <property type="match status" value="1"/>
</dbReference>
<dbReference type="SUPFAM" id="SSF53822">
    <property type="entry name" value="Periplasmic binding protein-like I"/>
    <property type="match status" value="1"/>
</dbReference>
<dbReference type="SUPFAM" id="SSF47413">
    <property type="entry name" value="lambda repressor-like DNA-binding domains"/>
    <property type="match status" value="1"/>
</dbReference>
<evidence type="ECO:0000259" key="4">
    <source>
        <dbReference type="PROSITE" id="PS50932"/>
    </source>
</evidence>
<dbReference type="InterPro" id="IPR028082">
    <property type="entry name" value="Peripla_BP_I"/>
</dbReference>
<evidence type="ECO:0000256" key="1">
    <source>
        <dbReference type="ARBA" id="ARBA00023015"/>
    </source>
</evidence>
<proteinExistence type="predicted"/>
<protein>
    <submittedName>
        <fullName evidence="5">LacI family DNA-binding transcriptional regulator</fullName>
    </submittedName>
</protein>
<name>A0ABY4ZXD7_9CAUL</name>
<dbReference type="CDD" id="cd01545">
    <property type="entry name" value="PBP1_SalR"/>
    <property type="match status" value="1"/>
</dbReference>
<dbReference type="InterPro" id="IPR046335">
    <property type="entry name" value="LacI/GalR-like_sensor"/>
</dbReference>
<dbReference type="CDD" id="cd01392">
    <property type="entry name" value="HTH_LacI"/>
    <property type="match status" value="1"/>
</dbReference>
<sequence length="353" mass="38382">MQRDEQGGPVTIVDIARQAGVSIKTVSRVINREEGVGPQTRARVQELVEALGYRPNVSARSLSSRRSYLIGVIFMQVGAYHYVGEVQVGAMRACRRAGYHLVVEQVGAPDKMGGVQGLAGALRAARFDGLVLTPPTCDDPEVLAAVEAAGLPYVRIAPHREFERSPYVFMDDRRAAREQALRLWNMGHRRIAFIDGPADHGSAARRRQGYVEALQDRGVEPMPEWIAKGDFLSLSGFDATEALLRLAEPPTAIFAANDGMALGVLAAAAKNGLSVPRDLSVVGFDDIPEAEAAWPRLTTIHQPTAEMAEAAVEMLIDGFGDERFRTSVQVRQLDYRLVARDSAAAPSNPIVRT</sequence>
<dbReference type="InterPro" id="IPR000843">
    <property type="entry name" value="HTH_LacI"/>
</dbReference>
<feature type="domain" description="HTH lacI-type" evidence="4">
    <location>
        <begin position="10"/>
        <end position="64"/>
    </location>
</feature>
<keyword evidence="1" id="KW-0805">Transcription regulation</keyword>
<gene>
    <name evidence="5" type="ORF">MZV50_02985</name>
</gene>
<dbReference type="InterPro" id="IPR010982">
    <property type="entry name" value="Lambda_DNA-bd_dom_sf"/>
</dbReference>
<evidence type="ECO:0000256" key="2">
    <source>
        <dbReference type="ARBA" id="ARBA00023125"/>
    </source>
</evidence>
<organism evidence="5 6">
    <name type="scientific">Caulobacter segnis</name>
    <dbReference type="NCBI Taxonomy" id="88688"/>
    <lineage>
        <taxon>Bacteria</taxon>
        <taxon>Pseudomonadati</taxon>
        <taxon>Pseudomonadota</taxon>
        <taxon>Alphaproteobacteria</taxon>
        <taxon>Caulobacterales</taxon>
        <taxon>Caulobacteraceae</taxon>
        <taxon>Caulobacter</taxon>
    </lineage>
</organism>